<dbReference type="InterPro" id="IPR037401">
    <property type="entry name" value="SnoaL-like"/>
</dbReference>
<dbReference type="Gene3D" id="3.10.450.50">
    <property type="match status" value="1"/>
</dbReference>
<dbReference type="EMBL" id="JAMLDX010000023">
    <property type="protein sequence ID" value="MCP3732815.1"/>
    <property type="molecule type" value="Genomic_DNA"/>
</dbReference>
<protein>
    <submittedName>
        <fullName evidence="2">Nuclear transport factor 2 family protein</fullName>
    </submittedName>
</protein>
<reference evidence="2" key="1">
    <citation type="submission" date="2022-05" db="EMBL/GenBank/DDBJ databases">
        <title>Sphingomonas sp. strain MG17 Genome sequencing and assembly.</title>
        <authorList>
            <person name="Kim I."/>
        </authorList>
    </citation>
    <scope>NUCLEOTIDE SEQUENCE</scope>
    <source>
        <strain evidence="2">MG17</strain>
    </source>
</reference>
<evidence type="ECO:0000313" key="2">
    <source>
        <dbReference type="EMBL" id="MCP3732815.1"/>
    </source>
</evidence>
<dbReference type="RefSeq" id="WP_254296589.1">
    <property type="nucleotide sequence ID" value="NZ_JAMLDX010000023.1"/>
</dbReference>
<dbReference type="Pfam" id="PF12680">
    <property type="entry name" value="SnoaL_2"/>
    <property type="match status" value="1"/>
</dbReference>
<organism evidence="2 3">
    <name type="scientific">Sphingomonas tagetis</name>
    <dbReference type="NCBI Taxonomy" id="2949092"/>
    <lineage>
        <taxon>Bacteria</taxon>
        <taxon>Pseudomonadati</taxon>
        <taxon>Pseudomonadota</taxon>
        <taxon>Alphaproteobacteria</taxon>
        <taxon>Sphingomonadales</taxon>
        <taxon>Sphingomonadaceae</taxon>
        <taxon>Sphingomonas</taxon>
    </lineage>
</organism>
<dbReference type="Proteomes" id="UP001139451">
    <property type="component" value="Unassembled WGS sequence"/>
</dbReference>
<dbReference type="AlphaFoldDB" id="A0A9X2HUE3"/>
<proteinExistence type="predicted"/>
<dbReference type="InterPro" id="IPR032710">
    <property type="entry name" value="NTF2-like_dom_sf"/>
</dbReference>
<sequence>MMTEDHPNARWLADLYQGVVRIQNDPALGPDMREATLLAHQRSAFAARVSPDFVIHTGGVRLAAAGRGDFVQAYGARRTAIAKNSFRLIEIDQIIADDHYGIVRVLTGARHNDRPVEFLGMGGWRFENGLAVQHWEMVPGDLWDDVFLVADPDFAGDPRDFWLAK</sequence>
<keyword evidence="3" id="KW-1185">Reference proteome</keyword>
<name>A0A9X2HUE3_9SPHN</name>
<comment type="caution">
    <text evidence="2">The sequence shown here is derived from an EMBL/GenBank/DDBJ whole genome shotgun (WGS) entry which is preliminary data.</text>
</comment>
<dbReference type="SUPFAM" id="SSF54427">
    <property type="entry name" value="NTF2-like"/>
    <property type="match status" value="1"/>
</dbReference>
<accession>A0A9X2HUE3</accession>
<evidence type="ECO:0000259" key="1">
    <source>
        <dbReference type="Pfam" id="PF12680"/>
    </source>
</evidence>
<feature type="domain" description="SnoaL-like" evidence="1">
    <location>
        <begin position="37"/>
        <end position="134"/>
    </location>
</feature>
<gene>
    <name evidence="2" type="ORF">M9978_20555</name>
</gene>
<evidence type="ECO:0000313" key="3">
    <source>
        <dbReference type="Proteomes" id="UP001139451"/>
    </source>
</evidence>